<comment type="caution">
    <text evidence="1">The sequence shown here is derived from an EMBL/GenBank/DDBJ whole genome shotgun (WGS) entry which is preliminary data.</text>
</comment>
<gene>
    <name evidence="1" type="ORF">AVEN_147137_1</name>
</gene>
<name>A0A4Y2GE50_ARAVE</name>
<evidence type="ECO:0000313" key="1">
    <source>
        <dbReference type="EMBL" id="GBM51457.1"/>
    </source>
</evidence>
<evidence type="ECO:0000313" key="2">
    <source>
        <dbReference type="Proteomes" id="UP000499080"/>
    </source>
</evidence>
<dbReference type="AlphaFoldDB" id="A0A4Y2GE50"/>
<accession>A0A4Y2GE50</accession>
<reference evidence="1 2" key="1">
    <citation type="journal article" date="2019" name="Sci. Rep.">
        <title>Orb-weaving spider Araneus ventricosus genome elucidates the spidroin gene catalogue.</title>
        <authorList>
            <person name="Kono N."/>
            <person name="Nakamura H."/>
            <person name="Ohtoshi R."/>
            <person name="Moran D.A.P."/>
            <person name="Shinohara A."/>
            <person name="Yoshida Y."/>
            <person name="Fujiwara M."/>
            <person name="Mori M."/>
            <person name="Tomita M."/>
            <person name="Arakawa K."/>
        </authorList>
    </citation>
    <scope>NUCLEOTIDE SEQUENCE [LARGE SCALE GENOMIC DNA]</scope>
</reference>
<dbReference type="GO" id="GO:0003676">
    <property type="term" value="F:nucleic acid binding"/>
    <property type="evidence" value="ECO:0007669"/>
    <property type="project" value="InterPro"/>
</dbReference>
<sequence>MLPCQGTSSGARTDGSQNRRRGMVVLALYCSTTSLALIQCCAHNCFRGSRGSGKCLTIPPVVFRVASASAGILYKACSPNLAPRNYHLFLHLKRFLTGQHFPSDDDMQMAFTRWF</sequence>
<dbReference type="Proteomes" id="UP000499080">
    <property type="component" value="Unassembled WGS sequence"/>
</dbReference>
<organism evidence="1 2">
    <name type="scientific">Araneus ventricosus</name>
    <name type="common">Orbweaver spider</name>
    <name type="synonym">Epeira ventricosa</name>
    <dbReference type="NCBI Taxonomy" id="182803"/>
    <lineage>
        <taxon>Eukaryota</taxon>
        <taxon>Metazoa</taxon>
        <taxon>Ecdysozoa</taxon>
        <taxon>Arthropoda</taxon>
        <taxon>Chelicerata</taxon>
        <taxon>Arachnida</taxon>
        <taxon>Araneae</taxon>
        <taxon>Araneomorphae</taxon>
        <taxon>Entelegynae</taxon>
        <taxon>Araneoidea</taxon>
        <taxon>Araneidae</taxon>
        <taxon>Araneus</taxon>
    </lineage>
</organism>
<dbReference type="EMBL" id="BGPR01001337">
    <property type="protein sequence ID" value="GBM51457.1"/>
    <property type="molecule type" value="Genomic_DNA"/>
</dbReference>
<dbReference type="InterPro" id="IPR036397">
    <property type="entry name" value="RNaseH_sf"/>
</dbReference>
<keyword evidence="2" id="KW-1185">Reference proteome</keyword>
<dbReference type="Gene3D" id="3.30.420.10">
    <property type="entry name" value="Ribonuclease H-like superfamily/Ribonuclease H"/>
    <property type="match status" value="1"/>
</dbReference>
<protein>
    <submittedName>
        <fullName evidence="1">Uncharacterized protein</fullName>
    </submittedName>
</protein>
<proteinExistence type="predicted"/>